<evidence type="ECO:0000256" key="4">
    <source>
        <dbReference type="ARBA" id="ARBA00071664"/>
    </source>
</evidence>
<dbReference type="PANTHER" id="PTHR33343:SF1">
    <property type="entry name" value="LARGE RIBOSOMAL SUBUNIT PROTEIN BL35M"/>
    <property type="match status" value="1"/>
</dbReference>
<dbReference type="HOGENOM" id="CLU_169643_1_1_6"/>
<keyword evidence="3 5" id="KW-0687">Ribonucleoprotein</keyword>
<dbReference type="HAMAP" id="MF_00514">
    <property type="entry name" value="Ribosomal_bL35"/>
    <property type="match status" value="1"/>
</dbReference>
<evidence type="ECO:0000313" key="7">
    <source>
        <dbReference type="EMBL" id="ABM03958.1"/>
    </source>
</evidence>
<dbReference type="AlphaFoldDB" id="A1SWU3"/>
<proteinExistence type="inferred from homology"/>
<name>A1SWU3_PSYIN</name>
<accession>A1SWU3</accession>
<evidence type="ECO:0000256" key="3">
    <source>
        <dbReference type="ARBA" id="ARBA00023274"/>
    </source>
</evidence>
<comment type="similarity">
    <text evidence="1 5 6">Belongs to the bacterial ribosomal protein bL35 family.</text>
</comment>
<dbReference type="NCBIfam" id="TIGR00001">
    <property type="entry name" value="rpmI_bact"/>
    <property type="match status" value="1"/>
</dbReference>
<keyword evidence="8" id="KW-1185">Reference proteome</keyword>
<dbReference type="KEGG" id="pin:Ping_2217"/>
<evidence type="ECO:0000313" key="8">
    <source>
        <dbReference type="Proteomes" id="UP000000639"/>
    </source>
</evidence>
<reference evidence="7 8" key="1">
    <citation type="submission" date="2007-01" db="EMBL/GenBank/DDBJ databases">
        <title>Complete sequence of Psychromonas ingrahamii 37.</title>
        <authorList>
            <consortium name="US DOE Joint Genome Institute"/>
            <person name="Copeland A."/>
            <person name="Lucas S."/>
            <person name="Lapidus A."/>
            <person name="Barry K."/>
            <person name="Detter J.C."/>
            <person name="Glavina del Rio T."/>
            <person name="Hammon N."/>
            <person name="Israni S."/>
            <person name="Dalin E."/>
            <person name="Tice H."/>
            <person name="Pitluck S."/>
            <person name="Thompson L.S."/>
            <person name="Brettin T."/>
            <person name="Bruce D."/>
            <person name="Han C."/>
            <person name="Tapia R."/>
            <person name="Schmutz J."/>
            <person name="Larimer F."/>
            <person name="Land M."/>
            <person name="Hauser L."/>
            <person name="Kyrpides N."/>
            <person name="Ivanova N."/>
            <person name="Staley J."/>
            <person name="Richardson P."/>
        </authorList>
    </citation>
    <scope>NUCLEOTIDE SEQUENCE [LARGE SCALE GENOMIC DNA]</scope>
    <source>
        <strain evidence="7 8">37</strain>
    </source>
</reference>
<dbReference type="InterPro" id="IPR021137">
    <property type="entry name" value="Ribosomal_bL35-like"/>
</dbReference>
<dbReference type="InterPro" id="IPR037229">
    <property type="entry name" value="Ribosomal_bL35_sf"/>
</dbReference>
<dbReference type="FunFam" id="4.10.410.60:FF:000001">
    <property type="entry name" value="50S ribosomal protein L35"/>
    <property type="match status" value="1"/>
</dbReference>
<dbReference type="Pfam" id="PF01632">
    <property type="entry name" value="Ribosomal_L35p"/>
    <property type="match status" value="1"/>
</dbReference>
<dbReference type="STRING" id="357804.Ping_2217"/>
<dbReference type="eggNOG" id="COG0291">
    <property type="taxonomic scope" value="Bacteria"/>
</dbReference>
<evidence type="ECO:0000256" key="1">
    <source>
        <dbReference type="ARBA" id="ARBA00006598"/>
    </source>
</evidence>
<dbReference type="PROSITE" id="PS00936">
    <property type="entry name" value="RIBOSOMAL_L35"/>
    <property type="match status" value="1"/>
</dbReference>
<evidence type="ECO:0000256" key="5">
    <source>
        <dbReference type="HAMAP-Rule" id="MF_00514"/>
    </source>
</evidence>
<dbReference type="PANTHER" id="PTHR33343">
    <property type="entry name" value="54S RIBOSOMAL PROTEIN BL35M"/>
    <property type="match status" value="1"/>
</dbReference>
<dbReference type="InterPro" id="IPR001706">
    <property type="entry name" value="Ribosomal_bL35"/>
</dbReference>
<dbReference type="EMBL" id="CP000510">
    <property type="protein sequence ID" value="ABM03958.1"/>
    <property type="molecule type" value="Genomic_DNA"/>
</dbReference>
<evidence type="ECO:0000256" key="2">
    <source>
        <dbReference type="ARBA" id="ARBA00022980"/>
    </source>
</evidence>
<dbReference type="SUPFAM" id="SSF143034">
    <property type="entry name" value="L35p-like"/>
    <property type="match status" value="1"/>
</dbReference>
<dbReference type="Gene3D" id="4.10.410.60">
    <property type="match status" value="1"/>
</dbReference>
<dbReference type="InterPro" id="IPR018265">
    <property type="entry name" value="Ribosomal_bL35_CS"/>
</dbReference>
<dbReference type="Proteomes" id="UP000000639">
    <property type="component" value="Chromosome"/>
</dbReference>
<protein>
    <recommendedName>
        <fullName evidence="4 5">Large ribosomal subunit protein bL35</fullName>
    </recommendedName>
</protein>
<gene>
    <name evidence="5" type="primary">rpmI</name>
    <name evidence="7" type="ordered locus">Ping_2217</name>
</gene>
<organism evidence="7 8">
    <name type="scientific">Psychromonas ingrahamii (strain DSM 17664 / CCUG 51855 / 37)</name>
    <dbReference type="NCBI Taxonomy" id="357804"/>
    <lineage>
        <taxon>Bacteria</taxon>
        <taxon>Pseudomonadati</taxon>
        <taxon>Pseudomonadota</taxon>
        <taxon>Gammaproteobacteria</taxon>
        <taxon>Alteromonadales</taxon>
        <taxon>Psychromonadaceae</taxon>
        <taxon>Psychromonas</taxon>
    </lineage>
</organism>
<dbReference type="GO" id="GO:0006412">
    <property type="term" value="P:translation"/>
    <property type="evidence" value="ECO:0007669"/>
    <property type="project" value="UniProtKB-UniRule"/>
</dbReference>
<dbReference type="GO" id="GO:0003735">
    <property type="term" value="F:structural constituent of ribosome"/>
    <property type="evidence" value="ECO:0007669"/>
    <property type="project" value="InterPro"/>
</dbReference>
<dbReference type="PRINTS" id="PR00064">
    <property type="entry name" value="RIBOSOMALL35"/>
</dbReference>
<keyword evidence="2 5" id="KW-0689">Ribosomal protein</keyword>
<evidence type="ECO:0000256" key="6">
    <source>
        <dbReference type="RuleBase" id="RU000568"/>
    </source>
</evidence>
<dbReference type="GO" id="GO:0022625">
    <property type="term" value="C:cytosolic large ribosomal subunit"/>
    <property type="evidence" value="ECO:0007669"/>
    <property type="project" value="TreeGrafter"/>
</dbReference>
<sequence length="94" mass="11177">MLYTLSIIMQRYKHSPYWFNLKFNNAEFAMPKLKTNKGAAKRFKKTASGGFKRKQSHLRHILTKKSTKRKRHLRAQSMVNKVDVPQIRRMLPFA</sequence>